<dbReference type="FunFam" id="3.40.50.720:FF:000039">
    <property type="entry name" value="Alcohol dehydrogenase AdhP"/>
    <property type="match status" value="1"/>
</dbReference>
<dbReference type="InterPro" id="IPR002328">
    <property type="entry name" value="ADH_Zn_CS"/>
</dbReference>
<protein>
    <submittedName>
        <fullName evidence="9">Alcohol dehydrogenase</fullName>
    </submittedName>
</protein>
<dbReference type="EMBL" id="JAAOAO010000212">
    <property type="protein sequence ID" value="KAF5556065.1"/>
    <property type="molecule type" value="Genomic_DNA"/>
</dbReference>
<reference evidence="9 10" key="1">
    <citation type="submission" date="2020-05" db="EMBL/GenBank/DDBJ databases">
        <title>Identification and distribution of gene clusters putatively required for synthesis of sphingolipid metabolism inhibitors in phylogenetically diverse species of the filamentous fungus Fusarium.</title>
        <authorList>
            <person name="Kim H.-S."/>
            <person name="Busman M."/>
            <person name="Brown D.W."/>
            <person name="Divon H."/>
            <person name="Uhlig S."/>
            <person name="Proctor R.H."/>
        </authorList>
    </citation>
    <scope>NUCLEOTIDE SEQUENCE [LARGE SCALE GENOMIC DNA]</scope>
    <source>
        <strain evidence="9 10">NRRL 25196</strain>
    </source>
</reference>
<dbReference type="Pfam" id="PF00107">
    <property type="entry name" value="ADH_zinc_N"/>
    <property type="match status" value="1"/>
</dbReference>
<evidence type="ECO:0000256" key="2">
    <source>
        <dbReference type="ARBA" id="ARBA00008072"/>
    </source>
</evidence>
<evidence type="ECO:0000256" key="6">
    <source>
        <dbReference type="ARBA" id="ARBA00023027"/>
    </source>
</evidence>
<evidence type="ECO:0000256" key="3">
    <source>
        <dbReference type="ARBA" id="ARBA00022723"/>
    </source>
</evidence>
<dbReference type="InterPro" id="IPR011032">
    <property type="entry name" value="GroES-like_sf"/>
</dbReference>
<dbReference type="SMART" id="SM00829">
    <property type="entry name" value="PKS_ER"/>
    <property type="match status" value="1"/>
</dbReference>
<dbReference type="PANTHER" id="PTHR42940:SF5">
    <property type="entry name" value="ALCOHOL DEHYDROGENASE 2"/>
    <property type="match status" value="1"/>
</dbReference>
<comment type="caution">
    <text evidence="9">The sequence shown here is derived from an EMBL/GenBank/DDBJ whole genome shotgun (WGS) entry which is preliminary data.</text>
</comment>
<evidence type="ECO:0000256" key="5">
    <source>
        <dbReference type="ARBA" id="ARBA00023002"/>
    </source>
</evidence>
<dbReference type="Gene3D" id="3.40.50.720">
    <property type="entry name" value="NAD(P)-binding Rossmann-like Domain"/>
    <property type="match status" value="1"/>
</dbReference>
<gene>
    <name evidence="9" type="ORF">FNAPI_5856</name>
</gene>
<dbReference type="PANTHER" id="PTHR42940">
    <property type="entry name" value="ALCOHOL DEHYDROGENASE 1-RELATED"/>
    <property type="match status" value="1"/>
</dbReference>
<evidence type="ECO:0000256" key="4">
    <source>
        <dbReference type="ARBA" id="ARBA00022833"/>
    </source>
</evidence>
<accession>A0A8H5JIP3</accession>
<dbReference type="SUPFAM" id="SSF51735">
    <property type="entry name" value="NAD(P)-binding Rossmann-fold domains"/>
    <property type="match status" value="1"/>
</dbReference>
<keyword evidence="4 7" id="KW-0862">Zinc</keyword>
<proteinExistence type="inferred from homology"/>
<dbReference type="SUPFAM" id="SSF50129">
    <property type="entry name" value="GroES-like"/>
    <property type="match status" value="1"/>
</dbReference>
<dbReference type="GO" id="GO:0005737">
    <property type="term" value="C:cytoplasm"/>
    <property type="evidence" value="ECO:0007669"/>
    <property type="project" value="TreeGrafter"/>
</dbReference>
<name>A0A8H5JIP3_9HYPO</name>
<dbReference type="Pfam" id="PF08240">
    <property type="entry name" value="ADH_N"/>
    <property type="match status" value="1"/>
</dbReference>
<comment type="cofactor">
    <cofactor evidence="1 7">
        <name>Zn(2+)</name>
        <dbReference type="ChEBI" id="CHEBI:29105"/>
    </cofactor>
</comment>
<dbReference type="GO" id="GO:0004022">
    <property type="term" value="F:alcohol dehydrogenase (NAD+) activity"/>
    <property type="evidence" value="ECO:0007669"/>
    <property type="project" value="TreeGrafter"/>
</dbReference>
<dbReference type="GO" id="GO:0008270">
    <property type="term" value="F:zinc ion binding"/>
    <property type="evidence" value="ECO:0007669"/>
    <property type="project" value="InterPro"/>
</dbReference>
<dbReference type="Gene3D" id="3.90.180.10">
    <property type="entry name" value="Medium-chain alcohol dehydrogenases, catalytic domain"/>
    <property type="match status" value="1"/>
</dbReference>
<feature type="domain" description="Enoyl reductase (ER)" evidence="8">
    <location>
        <begin position="15"/>
        <end position="326"/>
    </location>
</feature>
<dbReference type="InterPro" id="IPR036291">
    <property type="entry name" value="NAD(P)-bd_dom_sf"/>
</dbReference>
<keyword evidence="5" id="KW-0560">Oxidoreductase</keyword>
<sequence>MMEEIPKKHKAIVYSNPGTIATRMVEVDTPSPKKDEILVRLTYPKGSGKSPPSSPLSFQFGAALTEYQIGGHEGVGYVVQLGQDVTNVTLGDRVGVKWITSACLVCSNCLEGFDNKCERRKVAGYKTPGTFQQYIVTDPRYATPIPGSLSSEAAAPLLCGGVTVWSALQSARCRLGDWVGISGAGGGLGHLAIQYAKAFGYRVLAIDSSAKETFCHGVGADIFLDYAQFDSSDLALKVKELTGGGCHSVLVCNSSSAAYDQALGLLRYAGTLVCVGIPEVDAHPIPDTAPYKMIMNQWSIKGEQSSFYPTIERPLAHWYDSQELLLAIVSWP</sequence>
<keyword evidence="6" id="KW-0520">NAD</keyword>
<dbReference type="InterPro" id="IPR013154">
    <property type="entry name" value="ADH-like_N"/>
</dbReference>
<comment type="similarity">
    <text evidence="2 7">Belongs to the zinc-containing alcohol dehydrogenase family.</text>
</comment>
<dbReference type="InterPro" id="IPR013149">
    <property type="entry name" value="ADH-like_C"/>
</dbReference>
<dbReference type="PROSITE" id="PS00059">
    <property type="entry name" value="ADH_ZINC"/>
    <property type="match status" value="1"/>
</dbReference>
<dbReference type="Proteomes" id="UP000574317">
    <property type="component" value="Unassembled WGS sequence"/>
</dbReference>
<dbReference type="InterPro" id="IPR020843">
    <property type="entry name" value="ER"/>
</dbReference>
<keyword evidence="3 7" id="KW-0479">Metal-binding</keyword>
<organism evidence="9 10">
    <name type="scientific">Fusarium napiforme</name>
    <dbReference type="NCBI Taxonomy" id="42672"/>
    <lineage>
        <taxon>Eukaryota</taxon>
        <taxon>Fungi</taxon>
        <taxon>Dikarya</taxon>
        <taxon>Ascomycota</taxon>
        <taxon>Pezizomycotina</taxon>
        <taxon>Sordariomycetes</taxon>
        <taxon>Hypocreomycetidae</taxon>
        <taxon>Hypocreales</taxon>
        <taxon>Nectriaceae</taxon>
        <taxon>Fusarium</taxon>
        <taxon>Fusarium fujikuroi species complex</taxon>
    </lineage>
</organism>
<evidence type="ECO:0000256" key="7">
    <source>
        <dbReference type="RuleBase" id="RU361277"/>
    </source>
</evidence>
<keyword evidence="10" id="KW-1185">Reference proteome</keyword>
<evidence type="ECO:0000256" key="1">
    <source>
        <dbReference type="ARBA" id="ARBA00001947"/>
    </source>
</evidence>
<evidence type="ECO:0000259" key="8">
    <source>
        <dbReference type="SMART" id="SM00829"/>
    </source>
</evidence>
<evidence type="ECO:0000313" key="10">
    <source>
        <dbReference type="Proteomes" id="UP000574317"/>
    </source>
</evidence>
<evidence type="ECO:0000313" key="9">
    <source>
        <dbReference type="EMBL" id="KAF5556065.1"/>
    </source>
</evidence>
<dbReference type="AlphaFoldDB" id="A0A8H5JIP3"/>